<dbReference type="STRING" id="47427.A0A2H3CWN5"/>
<dbReference type="OrthoDB" id="539213at2759"/>
<dbReference type="InParanoid" id="A0A2H3CWN5"/>
<name>A0A2H3CWN5_ARMGA</name>
<reference evidence="2" key="1">
    <citation type="journal article" date="2017" name="Nat. Ecol. Evol.">
        <title>Genome expansion and lineage-specific genetic innovations in the forest pathogenic fungi Armillaria.</title>
        <authorList>
            <person name="Sipos G."/>
            <person name="Prasanna A.N."/>
            <person name="Walter M.C."/>
            <person name="O'Connor E."/>
            <person name="Balint B."/>
            <person name="Krizsan K."/>
            <person name="Kiss B."/>
            <person name="Hess J."/>
            <person name="Varga T."/>
            <person name="Slot J."/>
            <person name="Riley R."/>
            <person name="Boka B."/>
            <person name="Rigling D."/>
            <person name="Barry K."/>
            <person name="Lee J."/>
            <person name="Mihaltcheva S."/>
            <person name="LaButti K."/>
            <person name="Lipzen A."/>
            <person name="Waldron R."/>
            <person name="Moloney N.M."/>
            <person name="Sperisen C."/>
            <person name="Kredics L."/>
            <person name="Vagvoelgyi C."/>
            <person name="Patrignani A."/>
            <person name="Fitzpatrick D."/>
            <person name="Nagy I."/>
            <person name="Doyle S."/>
            <person name="Anderson J.B."/>
            <person name="Grigoriev I.V."/>
            <person name="Gueldener U."/>
            <person name="Muensterkoetter M."/>
            <person name="Nagy L.G."/>
        </authorList>
    </citation>
    <scope>NUCLEOTIDE SEQUENCE [LARGE SCALE GENOMIC DNA]</scope>
    <source>
        <strain evidence="2">Ar21-2</strain>
    </source>
</reference>
<dbReference type="Proteomes" id="UP000217790">
    <property type="component" value="Unassembled WGS sequence"/>
</dbReference>
<dbReference type="AlphaFoldDB" id="A0A2H3CWN5"/>
<dbReference type="EMBL" id="KZ293705">
    <property type="protein sequence ID" value="PBK83602.1"/>
    <property type="molecule type" value="Genomic_DNA"/>
</dbReference>
<keyword evidence="2" id="KW-1185">Reference proteome</keyword>
<evidence type="ECO:0000313" key="2">
    <source>
        <dbReference type="Proteomes" id="UP000217790"/>
    </source>
</evidence>
<sequence length="133" mass="15113">MMHQSNTVDMSRRSPSYENCLAKFAARGYEIRVPTLKRDNVNLKIYSLCPSHLHGLALLLYLENQMVLETRKLHSPSGDHIHGIHTQVVDKAIVPGWTANKIESHILNADFVLNSETMQGVYNSYKGDGWQLH</sequence>
<gene>
    <name evidence="1" type="ORF">ARMGADRAFT_1037772</name>
</gene>
<organism evidence="1 2">
    <name type="scientific">Armillaria gallica</name>
    <name type="common">Bulbous honey fungus</name>
    <name type="synonym">Armillaria bulbosa</name>
    <dbReference type="NCBI Taxonomy" id="47427"/>
    <lineage>
        <taxon>Eukaryota</taxon>
        <taxon>Fungi</taxon>
        <taxon>Dikarya</taxon>
        <taxon>Basidiomycota</taxon>
        <taxon>Agaricomycotina</taxon>
        <taxon>Agaricomycetes</taxon>
        <taxon>Agaricomycetidae</taxon>
        <taxon>Agaricales</taxon>
        <taxon>Marasmiineae</taxon>
        <taxon>Physalacriaceae</taxon>
        <taxon>Armillaria</taxon>
    </lineage>
</organism>
<accession>A0A2H3CWN5</accession>
<protein>
    <submittedName>
        <fullName evidence="1">Uncharacterized protein</fullName>
    </submittedName>
</protein>
<evidence type="ECO:0000313" key="1">
    <source>
        <dbReference type="EMBL" id="PBK83602.1"/>
    </source>
</evidence>
<proteinExistence type="predicted"/>